<reference evidence="6" key="1">
    <citation type="submission" date="2024-07" db="EMBL/GenBank/DDBJ databases">
        <title>Two chromosome-level genome assemblies of Korean endemic species Abeliophyllum distichum and Forsythia ovata (Oleaceae).</title>
        <authorList>
            <person name="Jang H."/>
        </authorList>
    </citation>
    <scope>NUCLEOTIDE SEQUENCE [LARGE SCALE GENOMIC DNA]</scope>
</reference>
<dbReference type="AlphaFoldDB" id="A0ABD1X3A5"/>
<sequence>MSTKSKSALSETPNQKASPATPRVSKPSRGIAKSEVDSPSPLPSSRLSVDRSPRSVPSKPTVDRRSPKLTTPPDKKTTRIVKPSELQAELNLAQEDLRKAKEKLVLVEKEKAQALDELKEAQRLTEEANEKLREALVAQKQAEENSEIEKFRTVEMEQAGIEATQKKEEEWQEELVAVRNQHALDVAALLSATQELQKVKQELAMTSDAKNQALSHADDATKIAEIHAEKVEILSAELIRLKSTLDSRVEMEASENTKLEELKSEIEFLRLELEKARGYEEELLENEATVEQLNVDLEAAKMAESYARNLVEEWQKRVEELEVQAEEAKHLERTASESLESVMKQLERSNDSLHAAESEISSLKQKVGLLEISIGRQNGDLEESECCLQVAKEEASEMAKKVESLMSVLETVKEEKTRALNSEKLAAAGLRSLLEEKDKLIYELGNSRDEEEKGKKAMESLASALHEVSSEAREAKEKLLSIEIERENYETQIKDLKLVVKATEEKYETMLDGAKQEIDVLTNSVEQSQHEYQNMNAEWEQKEIHLMNCVKKSEEDNSSKEKEISRLVNLLKVAEEEACATRVEEDRLKNSLKDAESEVIYLKEVLGEAKAESMRLKESAMDKESATRVEEDRLKNSLKDAESEVIYLKEVLGEAKADSMRLKESAMDKESELQNILQENEELRTREAASLEKVDELSKLLEEALSKKQSEDNGELTDCENDYDMLPKVVEFSEQNGAREVKPMMELQSQQSEQPVKENPHELNNVLNDVSVQTCAEVENLNGKLTKNEKREKECDNSTEGDFKMWESCKIEEKDFSPDGGGPEQESFEEELDSKAEGGDNCDQNNGLSSTENHDNGVTSPSKQQSQKKKKPLLRKFGSLLKKKGTGNQK</sequence>
<dbReference type="PANTHER" id="PTHR23160">
    <property type="entry name" value="SYNAPTONEMAL COMPLEX PROTEIN-RELATED"/>
    <property type="match status" value="1"/>
</dbReference>
<dbReference type="InterPro" id="IPR008545">
    <property type="entry name" value="Web"/>
</dbReference>
<feature type="compositionally biased region" description="Basic residues" evidence="4">
    <location>
        <begin position="881"/>
        <end position="890"/>
    </location>
</feature>
<name>A0ABD1X3A5_9LAMI</name>
<feature type="compositionally biased region" description="Polar residues" evidence="4">
    <location>
        <begin position="1"/>
        <end position="18"/>
    </location>
</feature>
<evidence type="ECO:0000256" key="2">
    <source>
        <dbReference type="ARBA" id="ARBA00023054"/>
    </source>
</evidence>
<evidence type="ECO:0000256" key="3">
    <source>
        <dbReference type="SAM" id="Coils"/>
    </source>
</evidence>
<feature type="compositionally biased region" description="Low complexity" evidence="4">
    <location>
        <begin position="37"/>
        <end position="47"/>
    </location>
</feature>
<keyword evidence="6" id="KW-1185">Reference proteome</keyword>
<comment type="similarity">
    <text evidence="1">Belongs to the WEB family.</text>
</comment>
<feature type="coiled-coil region" evidence="3">
    <location>
        <begin position="458"/>
        <end position="612"/>
    </location>
</feature>
<evidence type="ECO:0000256" key="1">
    <source>
        <dbReference type="ARBA" id="ARBA00005485"/>
    </source>
</evidence>
<comment type="caution">
    <text evidence="5">The sequence shown here is derived from an EMBL/GenBank/DDBJ whole genome shotgun (WGS) entry which is preliminary data.</text>
</comment>
<gene>
    <name evidence="5" type="ORF">Fot_01193</name>
</gene>
<evidence type="ECO:0000313" key="6">
    <source>
        <dbReference type="Proteomes" id="UP001604277"/>
    </source>
</evidence>
<feature type="region of interest" description="Disordered" evidence="4">
    <location>
        <begin position="782"/>
        <end position="890"/>
    </location>
</feature>
<feature type="compositionally biased region" description="Basic and acidic residues" evidence="4">
    <location>
        <begin position="786"/>
        <end position="817"/>
    </location>
</feature>
<organism evidence="5 6">
    <name type="scientific">Forsythia ovata</name>
    <dbReference type="NCBI Taxonomy" id="205694"/>
    <lineage>
        <taxon>Eukaryota</taxon>
        <taxon>Viridiplantae</taxon>
        <taxon>Streptophyta</taxon>
        <taxon>Embryophyta</taxon>
        <taxon>Tracheophyta</taxon>
        <taxon>Spermatophyta</taxon>
        <taxon>Magnoliopsida</taxon>
        <taxon>eudicotyledons</taxon>
        <taxon>Gunneridae</taxon>
        <taxon>Pentapetalae</taxon>
        <taxon>asterids</taxon>
        <taxon>lamiids</taxon>
        <taxon>Lamiales</taxon>
        <taxon>Oleaceae</taxon>
        <taxon>Forsythieae</taxon>
        <taxon>Forsythia</taxon>
    </lineage>
</organism>
<feature type="coiled-coil region" evidence="3">
    <location>
        <begin position="666"/>
        <end position="711"/>
    </location>
</feature>
<feature type="region of interest" description="Disordered" evidence="4">
    <location>
        <begin position="1"/>
        <end position="83"/>
    </location>
</feature>
<feature type="coiled-coil region" evidence="3">
    <location>
        <begin position="83"/>
        <end position="209"/>
    </location>
</feature>
<dbReference type="Proteomes" id="UP001604277">
    <property type="component" value="Unassembled WGS sequence"/>
</dbReference>
<dbReference type="PANTHER" id="PTHR23160:SF20">
    <property type="entry name" value="OS02G0439200 PROTEIN"/>
    <property type="match status" value="1"/>
</dbReference>
<keyword evidence="2 3" id="KW-0175">Coiled coil</keyword>
<accession>A0ABD1X3A5</accession>
<feature type="compositionally biased region" description="Polar residues" evidence="4">
    <location>
        <begin position="842"/>
        <end position="859"/>
    </location>
</feature>
<evidence type="ECO:0000256" key="4">
    <source>
        <dbReference type="SAM" id="MobiDB-lite"/>
    </source>
</evidence>
<dbReference type="EMBL" id="JBFOLJ010000001">
    <property type="protein sequence ID" value="KAL2556454.1"/>
    <property type="molecule type" value="Genomic_DNA"/>
</dbReference>
<proteinExistence type="inferred from homology"/>
<protein>
    <submittedName>
        <fullName evidence="5">WEB family protein</fullName>
    </submittedName>
</protein>
<dbReference type="Pfam" id="PF05701">
    <property type="entry name" value="WEMBL"/>
    <property type="match status" value="1"/>
</dbReference>
<evidence type="ECO:0000313" key="5">
    <source>
        <dbReference type="EMBL" id="KAL2556454.1"/>
    </source>
</evidence>
<feature type="coiled-coil region" evidence="3">
    <location>
        <begin position="252"/>
        <end position="366"/>
    </location>
</feature>